<dbReference type="EMBL" id="JAGSXJ010000009">
    <property type="protein sequence ID" value="KAH6688436.1"/>
    <property type="molecule type" value="Genomic_DNA"/>
</dbReference>
<dbReference type="Proteomes" id="UP000770015">
    <property type="component" value="Unassembled WGS sequence"/>
</dbReference>
<comment type="caution">
    <text evidence="3">The sequence shown here is derived from an EMBL/GenBank/DDBJ whole genome shotgun (WGS) entry which is preliminary data.</text>
</comment>
<evidence type="ECO:0000256" key="1">
    <source>
        <dbReference type="SAM" id="Phobius"/>
    </source>
</evidence>
<protein>
    <submittedName>
        <fullName evidence="3">Uncharacterized protein</fullName>
    </submittedName>
</protein>
<feature type="signal peptide" evidence="2">
    <location>
        <begin position="1"/>
        <end position="18"/>
    </location>
</feature>
<dbReference type="AlphaFoldDB" id="A0A9P9AB65"/>
<reference evidence="3" key="1">
    <citation type="journal article" date="2021" name="Nat. Commun.">
        <title>Genetic determinants of endophytism in the Arabidopsis root mycobiome.</title>
        <authorList>
            <person name="Mesny F."/>
            <person name="Miyauchi S."/>
            <person name="Thiergart T."/>
            <person name="Pickel B."/>
            <person name="Atanasova L."/>
            <person name="Karlsson M."/>
            <person name="Huettel B."/>
            <person name="Barry K.W."/>
            <person name="Haridas S."/>
            <person name="Chen C."/>
            <person name="Bauer D."/>
            <person name="Andreopoulos W."/>
            <person name="Pangilinan J."/>
            <person name="LaButti K."/>
            <person name="Riley R."/>
            <person name="Lipzen A."/>
            <person name="Clum A."/>
            <person name="Drula E."/>
            <person name="Henrissat B."/>
            <person name="Kohler A."/>
            <person name="Grigoriev I.V."/>
            <person name="Martin F.M."/>
            <person name="Hacquard S."/>
        </authorList>
    </citation>
    <scope>NUCLEOTIDE SEQUENCE</scope>
    <source>
        <strain evidence="3">MPI-SDFR-AT-0117</strain>
    </source>
</reference>
<evidence type="ECO:0000313" key="3">
    <source>
        <dbReference type="EMBL" id="KAH6688436.1"/>
    </source>
</evidence>
<keyword evidence="1" id="KW-0812">Transmembrane</keyword>
<keyword evidence="4" id="KW-1185">Reference proteome</keyword>
<feature type="transmembrane region" description="Helical" evidence="1">
    <location>
        <begin position="396"/>
        <end position="416"/>
    </location>
</feature>
<evidence type="ECO:0000313" key="4">
    <source>
        <dbReference type="Proteomes" id="UP000770015"/>
    </source>
</evidence>
<keyword evidence="2" id="KW-0732">Signal</keyword>
<sequence>MRFSIPLTALFCASTVTALPLTTSSDIKVRSAIPEFRVIGRTFEAVSDEDCDCENENPISGIVDTFLAGGDIGAGIHTILGDANFGQHVIDLSTNAEFLVKFNKLCGSAEFITQLDLLFSNDAFLDTCTGLVADGNFGLQLGVLFTNVEFVKRFSAGISSDAFIGLFGAHFGAGFDFGAKFSGYFSSGAFVKFFISLCGKGAIGGKLGLLFGDSIFLEKFGALLNLKAGFAAGLGGLLADVGFMTHICGTLGLGVDLTAKFVALFGAKASFAAQLELILGASFNGKFGGLFGAGSCTDLLVGFFGNLSFNQICGGGFSGGAFFKAWAGLILNGDFAVKFCGFLGAYISAKVGFALWIGQIFADKVFCVALLGLFGIKSVLSIGLCAILGGVGLVGIVANFVISTLGTILSGTLGIFGKLFGGAKGGYGY</sequence>
<evidence type="ECO:0000256" key="2">
    <source>
        <dbReference type="SAM" id="SignalP"/>
    </source>
</evidence>
<name>A0A9P9AB65_9PEZI</name>
<proteinExistence type="predicted"/>
<keyword evidence="1" id="KW-1133">Transmembrane helix</keyword>
<feature type="chain" id="PRO_5040276624" evidence="2">
    <location>
        <begin position="19"/>
        <end position="429"/>
    </location>
</feature>
<feature type="transmembrane region" description="Helical" evidence="1">
    <location>
        <begin position="365"/>
        <end position="390"/>
    </location>
</feature>
<feature type="transmembrane region" description="Helical" evidence="1">
    <location>
        <begin position="335"/>
        <end position="358"/>
    </location>
</feature>
<dbReference type="OrthoDB" id="4765574at2759"/>
<accession>A0A9P9AB65</accession>
<keyword evidence="1" id="KW-0472">Membrane</keyword>
<gene>
    <name evidence="3" type="ORF">F5X68DRAFT_190108</name>
</gene>
<organism evidence="3 4">
    <name type="scientific">Plectosphaerella plurivora</name>
    <dbReference type="NCBI Taxonomy" id="936078"/>
    <lineage>
        <taxon>Eukaryota</taxon>
        <taxon>Fungi</taxon>
        <taxon>Dikarya</taxon>
        <taxon>Ascomycota</taxon>
        <taxon>Pezizomycotina</taxon>
        <taxon>Sordariomycetes</taxon>
        <taxon>Hypocreomycetidae</taxon>
        <taxon>Glomerellales</taxon>
        <taxon>Plectosphaerellaceae</taxon>
        <taxon>Plectosphaerella</taxon>
    </lineage>
</organism>